<comment type="similarity">
    <text evidence="2">Belongs to the acetate uptake transporter (AceTr) (TC 2.A.96) family.</text>
</comment>
<feature type="transmembrane region" description="Helical" evidence="6">
    <location>
        <begin position="148"/>
        <end position="166"/>
    </location>
</feature>
<keyword evidence="4 6" id="KW-1133">Transmembrane helix</keyword>
<feature type="transmembrane region" description="Helical" evidence="6">
    <location>
        <begin position="86"/>
        <end position="108"/>
    </location>
</feature>
<proteinExistence type="inferred from homology"/>
<gene>
    <name evidence="7" type="ORF">BCR42DRAFT_425567</name>
</gene>
<reference evidence="7 8" key="1">
    <citation type="submission" date="2016-07" db="EMBL/GenBank/DDBJ databases">
        <title>Pervasive Adenine N6-methylation of Active Genes in Fungi.</title>
        <authorList>
            <consortium name="DOE Joint Genome Institute"/>
            <person name="Mondo S.J."/>
            <person name="Dannebaum R.O."/>
            <person name="Kuo R.C."/>
            <person name="Labutti K."/>
            <person name="Haridas S."/>
            <person name="Kuo A."/>
            <person name="Salamov A."/>
            <person name="Ahrendt S.R."/>
            <person name="Lipzen A."/>
            <person name="Sullivan W."/>
            <person name="Andreopoulos W.B."/>
            <person name="Clum A."/>
            <person name="Lindquist E."/>
            <person name="Daum C."/>
            <person name="Ramamoorthy G.K."/>
            <person name="Gryganskyi A."/>
            <person name="Culley D."/>
            <person name="Magnuson J.K."/>
            <person name="James T.Y."/>
            <person name="O'Malley M.A."/>
            <person name="Stajich J.E."/>
            <person name="Spatafora J.W."/>
            <person name="Visel A."/>
            <person name="Grigoriev I.V."/>
        </authorList>
    </citation>
    <scope>NUCLEOTIDE SEQUENCE [LARGE SCALE GENOMIC DNA]</scope>
    <source>
        <strain evidence="7 8">NRRL 1336</strain>
    </source>
</reference>
<dbReference type="NCBIfam" id="NF038013">
    <property type="entry name" value="AceTr_1"/>
    <property type="match status" value="1"/>
</dbReference>
<dbReference type="InterPro" id="IPR000791">
    <property type="entry name" value="Gpr1/Fun34/SatP-like"/>
</dbReference>
<dbReference type="AlphaFoldDB" id="A0A1X2I2A9"/>
<dbReference type="EMBL" id="MCGE01000033">
    <property type="protein sequence ID" value="ORZ07832.1"/>
    <property type="molecule type" value="Genomic_DNA"/>
</dbReference>
<evidence type="ECO:0000256" key="6">
    <source>
        <dbReference type="SAM" id="Phobius"/>
    </source>
</evidence>
<keyword evidence="5 6" id="KW-0472">Membrane</keyword>
<keyword evidence="8" id="KW-1185">Reference proteome</keyword>
<evidence type="ECO:0000256" key="4">
    <source>
        <dbReference type="ARBA" id="ARBA00022989"/>
    </source>
</evidence>
<dbReference type="Proteomes" id="UP000193560">
    <property type="component" value="Unassembled WGS sequence"/>
</dbReference>
<evidence type="ECO:0000313" key="7">
    <source>
        <dbReference type="EMBL" id="ORZ07832.1"/>
    </source>
</evidence>
<dbReference type="InterPro" id="IPR051633">
    <property type="entry name" value="AceTr"/>
</dbReference>
<evidence type="ECO:0000313" key="8">
    <source>
        <dbReference type="Proteomes" id="UP000193560"/>
    </source>
</evidence>
<comment type="caution">
    <text evidence="7">The sequence shown here is derived from an EMBL/GenBank/DDBJ whole genome shotgun (WGS) entry which is preliminary data.</text>
</comment>
<name>A0A1X2I2A9_9FUNG</name>
<feature type="transmembrane region" description="Helical" evidence="6">
    <location>
        <begin position="120"/>
        <end position="141"/>
    </location>
</feature>
<dbReference type="Pfam" id="PF01184">
    <property type="entry name" value="Gpr1_Fun34_YaaH"/>
    <property type="match status" value="1"/>
</dbReference>
<comment type="subcellular location">
    <subcellularLocation>
        <location evidence="1">Membrane</location>
        <topology evidence="1">Multi-pass membrane protein</topology>
    </subcellularLocation>
</comment>
<accession>A0A1X2I2A9</accession>
<sequence>MSGMPSSSNDHDHFMLPQVASENTLLGLDRKMQRQDSVNSTDHLDPDFYLHRPHYADEEKSHGFNSPMLSPQQMPMMMNMPQHPPTLGNFGVLALWSFATVTALLGTYNLFLPTTPNHVILPTAITFGGLSQVIAGFFVLANGNTFSGILFVSYGAFWTGSGLMMVPAIGSTLDVLTKEQADVGNGVYHFIWAFYTLINIAVSLRIKNGNFMSTWNLVFVFITLFLTGISCVAGTLIPLRISGVTAYLAALGAWYTGAAELFEAQGEGLWLGYYNRRALKNK</sequence>
<evidence type="ECO:0000256" key="1">
    <source>
        <dbReference type="ARBA" id="ARBA00004141"/>
    </source>
</evidence>
<feature type="transmembrane region" description="Helical" evidence="6">
    <location>
        <begin position="186"/>
        <end position="204"/>
    </location>
</feature>
<dbReference type="PANTHER" id="PTHR31123">
    <property type="entry name" value="ACCUMULATION OF DYADS PROTEIN 2-RELATED"/>
    <property type="match status" value="1"/>
</dbReference>
<evidence type="ECO:0000256" key="2">
    <source>
        <dbReference type="ARBA" id="ARBA00005587"/>
    </source>
</evidence>
<organism evidence="7 8">
    <name type="scientific">Absidia repens</name>
    <dbReference type="NCBI Taxonomy" id="90262"/>
    <lineage>
        <taxon>Eukaryota</taxon>
        <taxon>Fungi</taxon>
        <taxon>Fungi incertae sedis</taxon>
        <taxon>Mucoromycota</taxon>
        <taxon>Mucoromycotina</taxon>
        <taxon>Mucoromycetes</taxon>
        <taxon>Mucorales</taxon>
        <taxon>Cunninghamellaceae</taxon>
        <taxon>Absidia</taxon>
    </lineage>
</organism>
<evidence type="ECO:0000256" key="5">
    <source>
        <dbReference type="ARBA" id="ARBA00023136"/>
    </source>
</evidence>
<feature type="transmembrane region" description="Helical" evidence="6">
    <location>
        <begin position="216"/>
        <end position="237"/>
    </location>
</feature>
<evidence type="ECO:0000256" key="3">
    <source>
        <dbReference type="ARBA" id="ARBA00022692"/>
    </source>
</evidence>
<protein>
    <submittedName>
        <fullName evidence="7">GPR1/FUN34/yaaH family-domain-containing protein</fullName>
    </submittedName>
</protein>
<keyword evidence="3 6" id="KW-0812">Transmembrane</keyword>
<dbReference type="PANTHER" id="PTHR31123:SF1">
    <property type="entry name" value="ACCUMULATION OF DYADS PROTEIN 2-RELATED"/>
    <property type="match status" value="1"/>
</dbReference>
<dbReference type="GO" id="GO:0005886">
    <property type="term" value="C:plasma membrane"/>
    <property type="evidence" value="ECO:0007669"/>
    <property type="project" value="TreeGrafter"/>
</dbReference>
<dbReference type="OrthoDB" id="3648309at2759"/>
<dbReference type="GO" id="GO:0015123">
    <property type="term" value="F:acetate transmembrane transporter activity"/>
    <property type="evidence" value="ECO:0007669"/>
    <property type="project" value="TreeGrafter"/>
</dbReference>